<name>G0QZN3_ICHMU</name>
<evidence type="ECO:0000313" key="3">
    <source>
        <dbReference type="Proteomes" id="UP000008983"/>
    </source>
</evidence>
<dbReference type="Proteomes" id="UP000008983">
    <property type="component" value="Unassembled WGS sequence"/>
</dbReference>
<feature type="non-terminal residue" evidence="2">
    <location>
        <position position="1"/>
    </location>
</feature>
<evidence type="ECO:0008006" key="4">
    <source>
        <dbReference type="Google" id="ProtNLM"/>
    </source>
</evidence>
<dbReference type="EMBL" id="GL984162">
    <property type="protein sequence ID" value="EGR29327.1"/>
    <property type="molecule type" value="Genomic_DNA"/>
</dbReference>
<keyword evidence="1" id="KW-0812">Transmembrane</keyword>
<dbReference type="InParanoid" id="G0QZN3"/>
<dbReference type="RefSeq" id="XP_004030563.1">
    <property type="nucleotide sequence ID" value="XM_004030515.1"/>
</dbReference>
<organism evidence="2 3">
    <name type="scientific">Ichthyophthirius multifiliis</name>
    <name type="common">White spot disease agent</name>
    <name type="synonym">Ich</name>
    <dbReference type="NCBI Taxonomy" id="5932"/>
    <lineage>
        <taxon>Eukaryota</taxon>
        <taxon>Sar</taxon>
        <taxon>Alveolata</taxon>
        <taxon>Ciliophora</taxon>
        <taxon>Intramacronucleata</taxon>
        <taxon>Oligohymenophorea</taxon>
        <taxon>Hymenostomatida</taxon>
        <taxon>Ophryoglenina</taxon>
        <taxon>Ichthyophthirius</taxon>
    </lineage>
</organism>
<keyword evidence="3" id="KW-1185">Reference proteome</keyword>
<proteinExistence type="predicted"/>
<gene>
    <name evidence="2" type="ORF">IMG5_158480</name>
</gene>
<keyword evidence="1" id="KW-1133">Transmembrane helix</keyword>
<evidence type="ECO:0000313" key="2">
    <source>
        <dbReference type="EMBL" id="EGR29327.1"/>
    </source>
</evidence>
<feature type="transmembrane region" description="Helical" evidence="1">
    <location>
        <begin position="23"/>
        <end position="41"/>
    </location>
</feature>
<evidence type="ECO:0000256" key="1">
    <source>
        <dbReference type="SAM" id="Phobius"/>
    </source>
</evidence>
<sequence length="295" mass="36968">FQLIIFRIMIDFQNKYFNQINRFSYGFHNLIFFQLFLLFFINFEENKKLLLVLYDFILFVLIQKQKQKIKKYTDLLKQMLQQYQHQQDLKLQNFQKKNSKNLIINHFHLFYQQHNKYYQNLNHRKHYFSFFLYKQIQQFLKFQVNQPFIFFLKKYIFQKINNLIIFINNLKYKRRIHFYQLKIFFVQYLSIKRIFIQQIPTKIAFFYQIQVFIFVIKSNFTFQNLQFNQKLKIIKLKLFIVIKCNTLKFQTILKFAHFKIQFSQVISTKSSIFLKFFIQISYTTIREKSFRIKIY</sequence>
<protein>
    <recommendedName>
        <fullName evidence="4">Transmembrane protein</fullName>
    </recommendedName>
</protein>
<accession>G0QZN3</accession>
<dbReference type="AlphaFoldDB" id="G0QZN3"/>
<keyword evidence="1" id="KW-0472">Membrane</keyword>
<dbReference type="GeneID" id="14905425"/>
<reference evidence="2 3" key="1">
    <citation type="submission" date="2011-07" db="EMBL/GenBank/DDBJ databases">
        <authorList>
            <person name="Coyne R."/>
            <person name="Brami D."/>
            <person name="Johnson J."/>
            <person name="Hostetler J."/>
            <person name="Hannick L."/>
            <person name="Clark T."/>
            <person name="Cassidy-Hanley D."/>
            <person name="Inman J."/>
        </authorList>
    </citation>
    <scope>NUCLEOTIDE SEQUENCE [LARGE SCALE GENOMIC DNA]</scope>
    <source>
        <strain evidence="2 3">G5</strain>
    </source>
</reference>